<dbReference type="OrthoDB" id="9991913at2759"/>
<dbReference type="GeneID" id="19470865"/>
<dbReference type="OMA" id="PHIAWAY"/>
<sequence length="406" mass="44131">MSILNQIIPGIYLSSLINQVSVHRAVSGIISSKVVIRGAIASPHYRTSPPRPLHRTSSWKPSYAFSTIENPTSKMSKPQVLLLGEIDHAHDAWSSLASIADVIEPKARSRDEFIKECKSGAFDRVVATYRTFTSVAITGLIDEELIAALPKGLKFIAHNGAGYDQIDVNACTKADIRVSNVPTAVDDATADTNMFLILGALRGFNTSLFALRNGHWKGSPPPPLGHDPQGKVIGILGMGGIGRNLMKKASAFGMTTQYHNRTKLSDELSGGAKYVSFDELLATSDVLSLNLPLNKQTRHIISTAEFEKMKKGVVITNTARGAVMNEDALVKALENGQVWSAGLDVFEEEPKVHPGLVGNPHVMLLPHMGTWTVETQTKMEVWCINNVKSAIEKGKLMSPVGEQRDM</sequence>
<dbReference type="RefSeq" id="XP_008088158.1">
    <property type="nucleotide sequence ID" value="XM_008089967.1"/>
</dbReference>
<dbReference type="InterPro" id="IPR006139">
    <property type="entry name" value="D-isomer_2_OHA_DH_cat_dom"/>
</dbReference>
<evidence type="ECO:0000259" key="5">
    <source>
        <dbReference type="Pfam" id="PF00389"/>
    </source>
</evidence>
<dbReference type="eggNOG" id="KOG0069">
    <property type="taxonomic scope" value="Eukaryota"/>
</dbReference>
<keyword evidence="3" id="KW-0520">NAD</keyword>
<dbReference type="HOGENOM" id="CLU_019796_1_2_1"/>
<dbReference type="CDD" id="cd12168">
    <property type="entry name" value="Mand_dh_like"/>
    <property type="match status" value="1"/>
</dbReference>
<dbReference type="EMBL" id="KE145372">
    <property type="protein sequence ID" value="EPE25243.1"/>
    <property type="molecule type" value="Genomic_DNA"/>
</dbReference>
<evidence type="ECO:0000313" key="7">
    <source>
        <dbReference type="EMBL" id="EPE25243.1"/>
    </source>
</evidence>
<dbReference type="Proteomes" id="UP000016922">
    <property type="component" value="Unassembled WGS sequence"/>
</dbReference>
<keyword evidence="8" id="KW-1185">Reference proteome</keyword>
<dbReference type="Gene3D" id="3.40.50.720">
    <property type="entry name" value="NAD(P)-binding Rossmann-like Domain"/>
    <property type="match status" value="2"/>
</dbReference>
<dbReference type="Pfam" id="PF02826">
    <property type="entry name" value="2-Hacid_dh_C"/>
    <property type="match status" value="1"/>
</dbReference>
<evidence type="ECO:0000259" key="6">
    <source>
        <dbReference type="Pfam" id="PF02826"/>
    </source>
</evidence>
<dbReference type="AlphaFoldDB" id="S3DF15"/>
<dbReference type="SUPFAM" id="SSF51735">
    <property type="entry name" value="NAD(P)-binding Rossmann-fold domains"/>
    <property type="match status" value="1"/>
</dbReference>
<dbReference type="FunFam" id="3.40.50.720:FF:000282">
    <property type="entry name" value="Glyoxylate reductase protein"/>
    <property type="match status" value="1"/>
</dbReference>
<dbReference type="InterPro" id="IPR029752">
    <property type="entry name" value="D-isomer_DH_CS1"/>
</dbReference>
<evidence type="ECO:0000256" key="3">
    <source>
        <dbReference type="ARBA" id="ARBA00023027"/>
    </source>
</evidence>
<dbReference type="STRING" id="1116229.S3DF15"/>
<feature type="domain" description="D-isomer specific 2-hydroxyacid dehydrogenase catalytic" evidence="5">
    <location>
        <begin position="101"/>
        <end position="400"/>
    </location>
</feature>
<dbReference type="GO" id="GO:0005829">
    <property type="term" value="C:cytosol"/>
    <property type="evidence" value="ECO:0007669"/>
    <property type="project" value="TreeGrafter"/>
</dbReference>
<dbReference type="InterPro" id="IPR050223">
    <property type="entry name" value="D-isomer_2-hydroxyacid_DH"/>
</dbReference>
<protein>
    <submittedName>
        <fullName evidence="7">NAD(P)-binding Rossmann-fold containing protein</fullName>
    </submittedName>
</protein>
<dbReference type="InterPro" id="IPR029753">
    <property type="entry name" value="D-isomer_DH_CS"/>
</dbReference>
<accession>S3DF15</accession>
<dbReference type="GO" id="GO:0030267">
    <property type="term" value="F:glyoxylate reductase (NADPH) activity"/>
    <property type="evidence" value="ECO:0007669"/>
    <property type="project" value="TreeGrafter"/>
</dbReference>
<gene>
    <name evidence="7" type="ORF">GLAREA_11824</name>
</gene>
<reference evidence="7 8" key="1">
    <citation type="journal article" date="2013" name="BMC Genomics">
        <title>Genomics-driven discovery of the pneumocandin biosynthetic gene cluster in the fungus Glarea lozoyensis.</title>
        <authorList>
            <person name="Chen L."/>
            <person name="Yue Q."/>
            <person name="Zhang X."/>
            <person name="Xiang M."/>
            <person name="Wang C."/>
            <person name="Li S."/>
            <person name="Che Y."/>
            <person name="Ortiz-Lopez F.J."/>
            <person name="Bills G.F."/>
            <person name="Liu X."/>
            <person name="An Z."/>
        </authorList>
    </citation>
    <scope>NUCLEOTIDE SEQUENCE [LARGE SCALE GENOMIC DNA]</scope>
    <source>
        <strain evidence="8">ATCC 20868 / MF5171</strain>
    </source>
</reference>
<dbReference type="GO" id="GO:0016618">
    <property type="term" value="F:hydroxypyruvate reductase [NAD(P)H] activity"/>
    <property type="evidence" value="ECO:0007669"/>
    <property type="project" value="TreeGrafter"/>
</dbReference>
<keyword evidence="2 4" id="KW-0560">Oxidoreductase</keyword>
<name>S3DF15_GLAL2</name>
<dbReference type="PANTHER" id="PTHR10996:SF269">
    <property type="entry name" value="HYPOTHETICAL D-ISOMER SPECIFIC 2-HYDROXYACID DEHYDROGENASE (EUROFUNG)"/>
    <property type="match status" value="1"/>
</dbReference>
<dbReference type="InterPro" id="IPR036291">
    <property type="entry name" value="NAD(P)-bd_dom_sf"/>
</dbReference>
<feature type="domain" description="D-isomer specific 2-hydroxyacid dehydrogenase NAD-binding" evidence="6">
    <location>
        <begin position="195"/>
        <end position="369"/>
    </location>
</feature>
<dbReference type="GO" id="GO:0051287">
    <property type="term" value="F:NAD binding"/>
    <property type="evidence" value="ECO:0007669"/>
    <property type="project" value="InterPro"/>
</dbReference>
<proteinExistence type="inferred from homology"/>
<dbReference type="InterPro" id="IPR006140">
    <property type="entry name" value="D-isomer_DH_NAD-bd"/>
</dbReference>
<evidence type="ECO:0000313" key="8">
    <source>
        <dbReference type="Proteomes" id="UP000016922"/>
    </source>
</evidence>
<dbReference type="PROSITE" id="PS00670">
    <property type="entry name" value="D_2_HYDROXYACID_DH_2"/>
    <property type="match status" value="1"/>
</dbReference>
<dbReference type="PROSITE" id="PS00065">
    <property type="entry name" value="D_2_HYDROXYACID_DH_1"/>
    <property type="match status" value="1"/>
</dbReference>
<evidence type="ECO:0000256" key="2">
    <source>
        <dbReference type="ARBA" id="ARBA00023002"/>
    </source>
</evidence>
<organism evidence="7 8">
    <name type="scientific">Glarea lozoyensis (strain ATCC 20868 / MF5171)</name>
    <dbReference type="NCBI Taxonomy" id="1116229"/>
    <lineage>
        <taxon>Eukaryota</taxon>
        <taxon>Fungi</taxon>
        <taxon>Dikarya</taxon>
        <taxon>Ascomycota</taxon>
        <taxon>Pezizomycotina</taxon>
        <taxon>Leotiomycetes</taxon>
        <taxon>Helotiales</taxon>
        <taxon>Helotiaceae</taxon>
        <taxon>Glarea</taxon>
    </lineage>
</organism>
<comment type="similarity">
    <text evidence="1 4">Belongs to the D-isomer specific 2-hydroxyacid dehydrogenase family.</text>
</comment>
<evidence type="ECO:0000256" key="4">
    <source>
        <dbReference type="RuleBase" id="RU003719"/>
    </source>
</evidence>
<dbReference type="Pfam" id="PF00389">
    <property type="entry name" value="2-Hacid_dh"/>
    <property type="match status" value="1"/>
</dbReference>
<dbReference type="PANTHER" id="PTHR10996">
    <property type="entry name" value="2-HYDROXYACID DEHYDROGENASE-RELATED"/>
    <property type="match status" value="1"/>
</dbReference>
<evidence type="ECO:0000256" key="1">
    <source>
        <dbReference type="ARBA" id="ARBA00005854"/>
    </source>
</evidence>
<dbReference type="KEGG" id="glz:GLAREA_11824"/>
<dbReference type="SUPFAM" id="SSF52283">
    <property type="entry name" value="Formate/glycerate dehydrogenase catalytic domain-like"/>
    <property type="match status" value="1"/>
</dbReference>